<feature type="compositionally biased region" description="Basic and acidic residues" evidence="1">
    <location>
        <begin position="94"/>
        <end position="104"/>
    </location>
</feature>
<reference evidence="3" key="1">
    <citation type="submission" date="2025-08" db="UniProtKB">
        <authorList>
            <consortium name="RefSeq"/>
        </authorList>
    </citation>
    <scope>IDENTIFICATION</scope>
    <source>
        <tissue evidence="3">Young leaves</tissue>
    </source>
</reference>
<sequence>MEAPEDFSFQPINGGTTPITGSPPLWGLPQKPMGRHEKEDGGCRNVGSSEKRRNDSDEEEDEKMDVLWEDFNEELLKNLSSRYGSGRLPELEYSESKEAKKDGGGRGGSSGALLSARMAGVVVMMKVLKKILFLHSFRRKLKARTS</sequence>
<proteinExistence type="predicted"/>
<evidence type="ECO:0000313" key="2">
    <source>
        <dbReference type="Proteomes" id="UP000504609"/>
    </source>
</evidence>
<evidence type="ECO:0000313" key="3">
    <source>
        <dbReference type="RefSeq" id="XP_022939117.1"/>
    </source>
</evidence>
<protein>
    <submittedName>
        <fullName evidence="3">Uncharacterized protein LOC111445118</fullName>
    </submittedName>
</protein>
<dbReference type="Proteomes" id="UP000504609">
    <property type="component" value="Unplaced"/>
</dbReference>
<gene>
    <name evidence="3" type="primary">LOC111445118</name>
</gene>
<accession>A0A6J1FFX5</accession>
<name>A0A6J1FFX5_CUCMO</name>
<organism evidence="2 3">
    <name type="scientific">Cucurbita moschata</name>
    <name type="common">Winter crookneck squash</name>
    <name type="synonym">Cucurbita pepo var. moschata</name>
    <dbReference type="NCBI Taxonomy" id="3662"/>
    <lineage>
        <taxon>Eukaryota</taxon>
        <taxon>Viridiplantae</taxon>
        <taxon>Streptophyta</taxon>
        <taxon>Embryophyta</taxon>
        <taxon>Tracheophyta</taxon>
        <taxon>Spermatophyta</taxon>
        <taxon>Magnoliopsida</taxon>
        <taxon>eudicotyledons</taxon>
        <taxon>Gunneridae</taxon>
        <taxon>Pentapetalae</taxon>
        <taxon>rosids</taxon>
        <taxon>fabids</taxon>
        <taxon>Cucurbitales</taxon>
        <taxon>Cucurbitaceae</taxon>
        <taxon>Cucurbiteae</taxon>
        <taxon>Cucurbita</taxon>
    </lineage>
</organism>
<feature type="region of interest" description="Disordered" evidence="1">
    <location>
        <begin position="1"/>
        <end position="63"/>
    </location>
</feature>
<dbReference type="PANTHER" id="PTHR34666:SF7">
    <property type="match status" value="1"/>
</dbReference>
<keyword evidence="2" id="KW-1185">Reference proteome</keyword>
<dbReference type="AlphaFoldDB" id="A0A6J1FFX5"/>
<dbReference type="GeneID" id="111445118"/>
<evidence type="ECO:0000256" key="1">
    <source>
        <dbReference type="SAM" id="MobiDB-lite"/>
    </source>
</evidence>
<dbReference type="RefSeq" id="XP_022939117.1">
    <property type="nucleotide sequence ID" value="XM_023083349.1"/>
</dbReference>
<dbReference type="KEGG" id="cmos:111445118"/>
<dbReference type="PANTHER" id="PTHR34666">
    <property type="entry name" value="EXPRESSED PROTEIN"/>
    <property type="match status" value="1"/>
</dbReference>
<feature type="region of interest" description="Disordered" evidence="1">
    <location>
        <begin position="84"/>
        <end position="112"/>
    </location>
</feature>
<feature type="compositionally biased region" description="Polar residues" evidence="1">
    <location>
        <begin position="10"/>
        <end position="20"/>
    </location>
</feature>